<dbReference type="GO" id="GO:0005198">
    <property type="term" value="F:structural molecule activity"/>
    <property type="evidence" value="ECO:0007669"/>
    <property type="project" value="InterPro"/>
</dbReference>
<accession>A0A7N6FBB7</accession>
<gene>
    <name evidence="2" type="primary">CLTCL1</name>
</gene>
<reference evidence="2" key="1">
    <citation type="submission" date="2021-04" db="EMBL/GenBank/DDBJ databases">
        <authorList>
            <consortium name="Wellcome Sanger Institute Data Sharing"/>
        </authorList>
    </citation>
    <scope>NUCLEOTIDE SEQUENCE [LARGE SCALE GENOMIC DNA]</scope>
</reference>
<dbReference type="Gene3D" id="2.130.10.110">
    <property type="entry name" value="Clathrin heavy-chain terminal domain"/>
    <property type="match status" value="1"/>
</dbReference>
<dbReference type="Ensembl" id="ENSATET00000044707.2">
    <property type="protein sequence ID" value="ENSATEP00000048733.2"/>
    <property type="gene ID" value="ENSATEG00000020957.3"/>
</dbReference>
<dbReference type="PANTHER" id="PTHR10292:SF6">
    <property type="entry name" value="CLATHRIN HEAVY CHAIN 2"/>
    <property type="match status" value="1"/>
</dbReference>
<feature type="repeat" description="CHCR" evidence="1">
    <location>
        <begin position="361"/>
        <end position="504"/>
    </location>
</feature>
<dbReference type="GO" id="GO:0045334">
    <property type="term" value="C:clathrin-coated endocytic vesicle"/>
    <property type="evidence" value="ECO:0007669"/>
    <property type="project" value="TreeGrafter"/>
</dbReference>
<dbReference type="Pfam" id="PF00637">
    <property type="entry name" value="Clathrin"/>
    <property type="match status" value="3"/>
</dbReference>
<dbReference type="SMART" id="SM00299">
    <property type="entry name" value="CLH"/>
    <property type="match status" value="3"/>
</dbReference>
<dbReference type="InterPro" id="IPR016025">
    <property type="entry name" value="Clathrin_H-chain_N"/>
</dbReference>
<dbReference type="Proteomes" id="UP000265040">
    <property type="component" value="Chromosome 9"/>
</dbReference>
<dbReference type="Gene3D" id="1.25.40.10">
    <property type="entry name" value="Tetratricopeptide repeat domain"/>
    <property type="match status" value="1"/>
</dbReference>
<dbReference type="InterPro" id="IPR011990">
    <property type="entry name" value="TPR-like_helical_dom_sf"/>
</dbReference>
<dbReference type="Gene3D" id="1.25.40.730">
    <property type="match status" value="1"/>
</dbReference>
<keyword evidence="3" id="KW-1185">Reference proteome</keyword>
<proteinExistence type="predicted"/>
<dbReference type="GO" id="GO:0071439">
    <property type="term" value="C:clathrin complex"/>
    <property type="evidence" value="ECO:0007669"/>
    <property type="project" value="TreeGrafter"/>
</dbReference>
<evidence type="ECO:0008006" key="4">
    <source>
        <dbReference type="Google" id="ProtNLM"/>
    </source>
</evidence>
<dbReference type="InterPro" id="IPR016024">
    <property type="entry name" value="ARM-type_fold"/>
</dbReference>
<sequence length="571" mass="65618">MAQILPIRFQEHLQLQNLGVNPANIGFSYLTMESDKFICIREKVGEQNQVVIVDMSDPTNPIRRPISADSAIMNPASKVIALKAAKTLQIFNIEMKSKMKKARESYVETELIFALAKTNRLAELEEFVSGPNNAHIQQVGDRCYEEGMYEAAKLLYNNVSNFARLASTLVHLGEYQAAVDSARKANSTRTWKEVCFACVDGEEFRLAQICGLHIVIHADELEDLISYYQDRGYFEELIALLEAALGLERAHMGMFTELAILYSKFKPQKMREHLELFWSRVNIPKVLRAAEQSHLWAELVFLYDKYEEYDNAVITMMSHPTDAWKEGLFKDIIAKVANVELYYKSLSFYLEFKPLLLNDLLTILSPRLDHSRAVNFFSKMNQLKLVKPYLRSVQNHNNKSVNEALNNLLTEEEDYQGLRASIDAYDNFDTICLAQRLEKHDLIEFRRIAAYLYKGNNRWRQSVELCKKDKLYKDAMLYAAESKDAELAETLLQWFLEEGRKECFAACLFASYDLLHPDVVLELAWRHNIMDFAMPYFIQVMREYLTKVMLMAGAKACVPSCSSAPGLPVLA</sequence>
<dbReference type="GO" id="GO:0030130">
    <property type="term" value="C:clathrin coat of trans-Golgi network vesicle"/>
    <property type="evidence" value="ECO:0007669"/>
    <property type="project" value="InterPro"/>
</dbReference>
<feature type="repeat" description="CHCR" evidence="1">
    <location>
        <begin position="65"/>
        <end position="207"/>
    </location>
</feature>
<name>A0A7N6FBB7_ANATE</name>
<dbReference type="GO" id="GO:0070062">
    <property type="term" value="C:extracellular exosome"/>
    <property type="evidence" value="ECO:0007669"/>
    <property type="project" value="TreeGrafter"/>
</dbReference>
<feature type="repeat" description="CHCR" evidence="1">
    <location>
        <begin position="212"/>
        <end position="358"/>
    </location>
</feature>
<protein>
    <recommendedName>
        <fullName evidence="4">Clathrin heavy chain</fullName>
    </recommendedName>
</protein>
<dbReference type="PROSITE" id="PS50236">
    <property type="entry name" value="CHCR"/>
    <property type="match status" value="3"/>
</dbReference>
<dbReference type="InterPro" id="IPR022365">
    <property type="entry name" value="Clathrin_H-chain_propeller_rpt"/>
</dbReference>
<evidence type="ECO:0000313" key="2">
    <source>
        <dbReference type="Ensembl" id="ENSATEP00000048733.2"/>
    </source>
</evidence>
<dbReference type="GO" id="GO:0006886">
    <property type="term" value="P:intracellular protein transport"/>
    <property type="evidence" value="ECO:0007669"/>
    <property type="project" value="UniProtKB-UniRule"/>
</dbReference>
<evidence type="ECO:0000313" key="3">
    <source>
        <dbReference type="Proteomes" id="UP000265040"/>
    </source>
</evidence>
<reference evidence="2" key="3">
    <citation type="submission" date="2025-09" db="UniProtKB">
        <authorList>
            <consortium name="Ensembl"/>
        </authorList>
    </citation>
    <scope>IDENTIFICATION</scope>
</reference>
<dbReference type="SUPFAM" id="SSF50989">
    <property type="entry name" value="Clathrin heavy-chain terminal domain"/>
    <property type="match status" value="1"/>
</dbReference>
<dbReference type="FunFam" id="1.25.40.730:FF:000001">
    <property type="entry name" value="Clathrin heavy chain"/>
    <property type="match status" value="1"/>
</dbReference>
<dbReference type="PANTHER" id="PTHR10292">
    <property type="entry name" value="CLATHRIN HEAVY CHAIN RELATED"/>
    <property type="match status" value="1"/>
</dbReference>
<dbReference type="GO" id="GO:0030132">
    <property type="term" value="C:clathrin coat of coated pit"/>
    <property type="evidence" value="ECO:0007669"/>
    <property type="project" value="InterPro"/>
</dbReference>
<dbReference type="Pfam" id="PF01394">
    <property type="entry name" value="Clathrin_propel"/>
    <property type="match status" value="1"/>
</dbReference>
<dbReference type="GO" id="GO:0032051">
    <property type="term" value="F:clathrin light chain binding"/>
    <property type="evidence" value="ECO:0007669"/>
    <property type="project" value="TreeGrafter"/>
</dbReference>
<reference evidence="2" key="2">
    <citation type="submission" date="2025-08" db="UniProtKB">
        <authorList>
            <consortium name="Ensembl"/>
        </authorList>
    </citation>
    <scope>IDENTIFICATION</scope>
</reference>
<dbReference type="FunFam" id="1.25.40.10:FF:000001">
    <property type="entry name" value="Clathrin heavy chain"/>
    <property type="match status" value="1"/>
</dbReference>
<dbReference type="InterPro" id="IPR000547">
    <property type="entry name" value="Clathrin_H-chain/VPS_repeat"/>
</dbReference>
<dbReference type="GO" id="GO:0006898">
    <property type="term" value="P:receptor-mediated endocytosis"/>
    <property type="evidence" value="ECO:0007669"/>
    <property type="project" value="TreeGrafter"/>
</dbReference>
<evidence type="ECO:0000256" key="1">
    <source>
        <dbReference type="PROSITE-ProRule" id="PRU01006"/>
    </source>
</evidence>
<dbReference type="AlphaFoldDB" id="A0A7N6FBB7"/>
<dbReference type="FunFam" id="2.130.10.110:FF:000005">
    <property type="entry name" value="Clathrin heavy chain 1"/>
    <property type="match status" value="1"/>
</dbReference>
<organism evidence="2 3">
    <name type="scientific">Anabas testudineus</name>
    <name type="common">Climbing perch</name>
    <name type="synonym">Anthias testudineus</name>
    <dbReference type="NCBI Taxonomy" id="64144"/>
    <lineage>
        <taxon>Eukaryota</taxon>
        <taxon>Metazoa</taxon>
        <taxon>Chordata</taxon>
        <taxon>Craniata</taxon>
        <taxon>Vertebrata</taxon>
        <taxon>Euteleostomi</taxon>
        <taxon>Actinopterygii</taxon>
        <taxon>Neopterygii</taxon>
        <taxon>Teleostei</taxon>
        <taxon>Neoteleostei</taxon>
        <taxon>Acanthomorphata</taxon>
        <taxon>Anabantaria</taxon>
        <taxon>Anabantiformes</taxon>
        <taxon>Anabantoidei</taxon>
        <taxon>Anabantidae</taxon>
        <taxon>Anabas</taxon>
    </lineage>
</organism>
<dbReference type="GeneTree" id="ENSGT00950000183166"/>
<dbReference type="InterPro" id="IPR055358">
    <property type="entry name" value="CHCR"/>
</dbReference>
<dbReference type="SUPFAM" id="SSF48371">
    <property type="entry name" value="ARM repeat"/>
    <property type="match status" value="1"/>
</dbReference>